<evidence type="ECO:0000259" key="1">
    <source>
        <dbReference type="Pfam" id="PF04101"/>
    </source>
</evidence>
<organism evidence="2 3">
    <name type="scientific">Cryobacterium lyxosi</name>
    <dbReference type="NCBI Taxonomy" id="1259228"/>
    <lineage>
        <taxon>Bacteria</taxon>
        <taxon>Bacillati</taxon>
        <taxon>Actinomycetota</taxon>
        <taxon>Actinomycetes</taxon>
        <taxon>Micrococcales</taxon>
        <taxon>Microbacteriaceae</taxon>
        <taxon>Cryobacterium</taxon>
    </lineage>
</organism>
<dbReference type="SUPFAM" id="SSF53756">
    <property type="entry name" value="UDP-Glycosyltransferase/glycogen phosphorylase"/>
    <property type="match status" value="1"/>
</dbReference>
<accession>A0A4R8ZGT8</accession>
<feature type="domain" description="Glycosyl transferase family 28 C-terminal" evidence="1">
    <location>
        <begin position="247"/>
        <end position="346"/>
    </location>
</feature>
<dbReference type="InterPro" id="IPR007235">
    <property type="entry name" value="Glyco_trans_28_C"/>
</dbReference>
<evidence type="ECO:0000313" key="2">
    <source>
        <dbReference type="EMBL" id="TFD27278.1"/>
    </source>
</evidence>
<dbReference type="OrthoDB" id="9802126at2"/>
<proteinExistence type="predicted"/>
<comment type="caution">
    <text evidence="2">The sequence shown here is derived from an EMBL/GenBank/DDBJ whole genome shotgun (WGS) entry which is preliminary data.</text>
</comment>
<dbReference type="PANTHER" id="PTHR21015">
    <property type="entry name" value="UDP-N-ACETYLGLUCOSAMINE--N-ACETYLMURAMYL-(PENTAPEPTIDE) PYROPHOSPHORYL-UNDECAPRENOL N-ACETYLGLUCOSAMINE TRANSFERASE 1"/>
    <property type="match status" value="1"/>
</dbReference>
<gene>
    <name evidence="2" type="ORF">E3T27_05805</name>
</gene>
<dbReference type="AlphaFoldDB" id="A0A4R8ZGT8"/>
<reference evidence="2 3" key="1">
    <citation type="submission" date="2019-03" db="EMBL/GenBank/DDBJ databases">
        <title>Genomics of glacier-inhabiting Cryobacterium strains.</title>
        <authorList>
            <person name="Liu Q."/>
            <person name="Xin Y.-H."/>
        </authorList>
    </citation>
    <scope>NUCLEOTIDE SEQUENCE [LARGE SCALE GENOMIC DNA]</scope>
    <source>
        <strain evidence="2 3">TMT1-1</strain>
    </source>
</reference>
<dbReference type="Pfam" id="PF04101">
    <property type="entry name" value="Glyco_tran_28_C"/>
    <property type="match status" value="1"/>
</dbReference>
<dbReference type="Gene3D" id="3.40.50.2000">
    <property type="entry name" value="Glycogen Phosphorylase B"/>
    <property type="match status" value="1"/>
</dbReference>
<evidence type="ECO:0000313" key="3">
    <source>
        <dbReference type="Proteomes" id="UP000298424"/>
    </source>
</evidence>
<keyword evidence="3" id="KW-1185">Reference proteome</keyword>
<name>A0A4R8ZGT8_9MICO</name>
<keyword evidence="2" id="KW-0808">Transferase</keyword>
<sequence>MVTRIVLYSHDSIGLGHVRRNLAIAHALSLYLPSIIHEPVSGLLVTGQSAATSFPTPAGWDWLVLPGITTGVDGYRPRHLTLGIDTMTSIRAGILRVALREFAPDLLIVDRHALGARRELESALVSLRATRPECAIVLGLREVLDRPSVALAEWRAIGGATAIRRLFDALWVYGDPRVHNAFETGEIPSSLLNLAVHTGYLANGRPIGHATSDSEPFILTTVGGGSDGHRLASAAARAIAPPGYRHLVVTGPQMPDAHHAEIMSVAREGTSILRSVPDALALLRRAAAVVCMGGYNSISEAMTTAAPTLVVPREARRQEQSIRAAALARRGLVETVTADTATPAFLSAWFAANVGRVVPRSTVNLDGLETVAVLAAALLNSKQRVREPAEVQHAV</sequence>
<dbReference type="Proteomes" id="UP000298424">
    <property type="component" value="Unassembled WGS sequence"/>
</dbReference>
<dbReference type="GO" id="GO:0016758">
    <property type="term" value="F:hexosyltransferase activity"/>
    <property type="evidence" value="ECO:0007669"/>
    <property type="project" value="InterPro"/>
</dbReference>
<dbReference type="RefSeq" id="WP_104197589.1">
    <property type="nucleotide sequence ID" value="NZ_SOGT01000006.1"/>
</dbReference>
<dbReference type="EMBL" id="SOGT01000006">
    <property type="protein sequence ID" value="TFD27278.1"/>
    <property type="molecule type" value="Genomic_DNA"/>
</dbReference>
<protein>
    <submittedName>
        <fullName evidence="2">Glycosyl transferase family 28</fullName>
    </submittedName>
</protein>
<dbReference type="PANTHER" id="PTHR21015:SF28">
    <property type="entry name" value="SLL1722 PROTEIN"/>
    <property type="match status" value="1"/>
</dbReference>